<keyword evidence="4" id="KW-0158">Chromosome</keyword>
<dbReference type="EMBL" id="NCKV01009071">
    <property type="protein sequence ID" value="RWS22345.1"/>
    <property type="molecule type" value="Genomic_DNA"/>
</dbReference>
<evidence type="ECO:0000256" key="6">
    <source>
        <dbReference type="SAM" id="MobiDB-lite"/>
    </source>
</evidence>
<dbReference type="AlphaFoldDB" id="A0A443S4D0"/>
<evidence type="ECO:0000256" key="5">
    <source>
        <dbReference type="ARBA" id="ARBA00023242"/>
    </source>
</evidence>
<dbReference type="VEuPathDB" id="VectorBase:LDEU009695"/>
<evidence type="ECO:0000256" key="3">
    <source>
        <dbReference type="ARBA" id="ARBA00010803"/>
    </source>
</evidence>
<feature type="domain" description="PBZ-type" evidence="7">
    <location>
        <begin position="16"/>
        <end position="41"/>
    </location>
</feature>
<gene>
    <name evidence="8" type="ORF">B4U80_01333</name>
</gene>
<accession>A0A443S4D0</accession>
<dbReference type="GO" id="GO:0006974">
    <property type="term" value="P:DNA damage response"/>
    <property type="evidence" value="ECO:0007669"/>
    <property type="project" value="InterPro"/>
</dbReference>
<feature type="region of interest" description="Disordered" evidence="6">
    <location>
        <begin position="32"/>
        <end position="54"/>
    </location>
</feature>
<dbReference type="GO" id="GO:0005694">
    <property type="term" value="C:chromosome"/>
    <property type="evidence" value="ECO:0007669"/>
    <property type="project" value="UniProtKB-SubCell"/>
</dbReference>
<dbReference type="Proteomes" id="UP000288716">
    <property type="component" value="Unassembled WGS sequence"/>
</dbReference>
<evidence type="ECO:0000256" key="4">
    <source>
        <dbReference type="ARBA" id="ARBA00022454"/>
    </source>
</evidence>
<dbReference type="PANTHER" id="PTHR13386:SF1">
    <property type="entry name" value="HISTONE PARYLATION FACTOR 1"/>
    <property type="match status" value="1"/>
</dbReference>
<dbReference type="STRING" id="299467.A0A443S4D0"/>
<dbReference type="PANTHER" id="PTHR13386">
    <property type="entry name" value="HISTONE PARYLATION FACTOR 1"/>
    <property type="match status" value="1"/>
</dbReference>
<protein>
    <submittedName>
        <fullName evidence="8">UPF0609 protein C4orf27-like protein</fullName>
    </submittedName>
</protein>
<dbReference type="GO" id="GO:0005634">
    <property type="term" value="C:nucleus"/>
    <property type="evidence" value="ECO:0007669"/>
    <property type="project" value="UniProtKB-SubCell"/>
</dbReference>
<sequence length="395" mass="45304">MEFGKKQNLKPTNNGKPICKYGNKCYRKHPSHLQEFSHPSDDQESVPIVKKAEPPKKVTGKITDFFGKQSCSKELSPQRKKLRQASQIFEEDSDFSIEDPFENNEIKSENKKPISECTQNKRPKLSSPVRAEEPNISGLAVNECAKENSSSDTGNFKNEKILSKKEPCHSKKELSDDEIIIINELIEDLFLVKMPSDFFHFWNFCLLIKRSNPKDAVLNWLGFTLVGPFDILINNLSKNNFKHLNDESKEQLLCHWRYFFDTPEFQTVLKGTDENGFHIGYFRDDPKEAPVFLASNEATKSYIINPIGDNLFCVIQHFLTKTVRSSGTNAGLDALQRRLTEFCKKHNIALSNNNMKARNERIVAKPFHNAGMVVPFENDVGYRELPLNKSLSHFR</sequence>
<dbReference type="InterPro" id="IPR019361">
    <property type="entry name" value="HPF1"/>
</dbReference>
<dbReference type="OrthoDB" id="416496at2759"/>
<proteinExistence type="inferred from homology"/>
<evidence type="ECO:0000259" key="7">
    <source>
        <dbReference type="Pfam" id="PF10283"/>
    </source>
</evidence>
<evidence type="ECO:0000256" key="2">
    <source>
        <dbReference type="ARBA" id="ARBA00004286"/>
    </source>
</evidence>
<comment type="caution">
    <text evidence="8">The sequence shown here is derived from an EMBL/GenBank/DDBJ whole genome shotgun (WGS) entry which is preliminary data.</text>
</comment>
<keyword evidence="5" id="KW-0539">Nucleus</keyword>
<dbReference type="InterPro" id="IPR019406">
    <property type="entry name" value="APLF_PBZ"/>
</dbReference>
<dbReference type="GO" id="GO:0072572">
    <property type="term" value="F:poly-ADP-D-ribose binding"/>
    <property type="evidence" value="ECO:0007669"/>
    <property type="project" value="TreeGrafter"/>
</dbReference>
<evidence type="ECO:0000313" key="9">
    <source>
        <dbReference type="Proteomes" id="UP000288716"/>
    </source>
</evidence>
<evidence type="ECO:0000256" key="1">
    <source>
        <dbReference type="ARBA" id="ARBA00004123"/>
    </source>
</evidence>
<comment type="similarity">
    <text evidence="3">Belongs to the HPF1 family.</text>
</comment>
<reference evidence="8 9" key="1">
    <citation type="journal article" date="2018" name="Gigascience">
        <title>Genomes of trombidid mites reveal novel predicted allergens and laterally-transferred genes associated with secondary metabolism.</title>
        <authorList>
            <person name="Dong X."/>
            <person name="Chaisiri K."/>
            <person name="Xia D."/>
            <person name="Armstrong S.D."/>
            <person name="Fang Y."/>
            <person name="Donnelly M.J."/>
            <person name="Kadowaki T."/>
            <person name="McGarry J.W."/>
            <person name="Darby A.C."/>
            <person name="Makepeace B.L."/>
        </authorList>
    </citation>
    <scope>NUCLEOTIDE SEQUENCE [LARGE SCALE GENOMIC DNA]</scope>
    <source>
        <strain evidence="8">UoL-UT</strain>
    </source>
</reference>
<dbReference type="Pfam" id="PF10228">
    <property type="entry name" value="HPF1"/>
    <property type="match status" value="1"/>
</dbReference>
<dbReference type="Pfam" id="PF10283">
    <property type="entry name" value="zf-CCHH"/>
    <property type="match status" value="1"/>
</dbReference>
<evidence type="ECO:0000313" key="8">
    <source>
        <dbReference type="EMBL" id="RWS22345.1"/>
    </source>
</evidence>
<dbReference type="GO" id="GO:0042393">
    <property type="term" value="F:histone binding"/>
    <property type="evidence" value="ECO:0007669"/>
    <property type="project" value="InterPro"/>
</dbReference>
<keyword evidence="9" id="KW-1185">Reference proteome</keyword>
<organism evidence="8 9">
    <name type="scientific">Leptotrombidium deliense</name>
    <dbReference type="NCBI Taxonomy" id="299467"/>
    <lineage>
        <taxon>Eukaryota</taxon>
        <taxon>Metazoa</taxon>
        <taxon>Ecdysozoa</taxon>
        <taxon>Arthropoda</taxon>
        <taxon>Chelicerata</taxon>
        <taxon>Arachnida</taxon>
        <taxon>Acari</taxon>
        <taxon>Acariformes</taxon>
        <taxon>Trombidiformes</taxon>
        <taxon>Prostigmata</taxon>
        <taxon>Anystina</taxon>
        <taxon>Parasitengona</taxon>
        <taxon>Trombiculoidea</taxon>
        <taxon>Trombiculidae</taxon>
        <taxon>Leptotrombidium</taxon>
    </lineage>
</organism>
<name>A0A443S4D0_9ACAR</name>
<comment type="subcellular location">
    <subcellularLocation>
        <location evidence="2">Chromosome</location>
    </subcellularLocation>
    <subcellularLocation>
        <location evidence="1">Nucleus</location>
    </subcellularLocation>
</comment>